<dbReference type="Proteomes" id="UP000016923">
    <property type="component" value="Unassembled WGS sequence"/>
</dbReference>
<name>S3C3E7_OPHP1</name>
<gene>
    <name evidence="3" type="ORF">F503_00837</name>
</gene>
<dbReference type="HOGENOM" id="CLU_023878_0_1_1"/>
<protein>
    <recommendedName>
        <fullName evidence="2">DUF7924 domain-containing protein</fullName>
    </recommendedName>
</protein>
<proteinExistence type="predicted"/>
<dbReference type="InterPro" id="IPR057684">
    <property type="entry name" value="DUF7924"/>
</dbReference>
<dbReference type="OrthoDB" id="5336565at2759"/>
<organism evidence="3 4">
    <name type="scientific">Ophiostoma piceae (strain UAMH 11346)</name>
    <name type="common">Sap stain fungus</name>
    <dbReference type="NCBI Taxonomy" id="1262450"/>
    <lineage>
        <taxon>Eukaryota</taxon>
        <taxon>Fungi</taxon>
        <taxon>Dikarya</taxon>
        <taxon>Ascomycota</taxon>
        <taxon>Pezizomycotina</taxon>
        <taxon>Sordariomycetes</taxon>
        <taxon>Sordariomycetidae</taxon>
        <taxon>Ophiostomatales</taxon>
        <taxon>Ophiostomataceae</taxon>
        <taxon>Ophiostoma</taxon>
    </lineage>
</organism>
<accession>S3C3E7</accession>
<evidence type="ECO:0000256" key="1">
    <source>
        <dbReference type="SAM" id="MobiDB-lite"/>
    </source>
</evidence>
<feature type="region of interest" description="Disordered" evidence="1">
    <location>
        <begin position="233"/>
        <end position="302"/>
    </location>
</feature>
<evidence type="ECO:0000259" key="2">
    <source>
        <dbReference type="Pfam" id="PF25545"/>
    </source>
</evidence>
<keyword evidence="4" id="KW-1185">Reference proteome</keyword>
<reference evidence="3 4" key="1">
    <citation type="journal article" date="2013" name="BMC Genomics">
        <title>The genome and transcriptome of the pine saprophyte Ophiostoma piceae, and a comparison with the bark beetle-associated pine pathogen Grosmannia clavigera.</title>
        <authorList>
            <person name="Haridas S."/>
            <person name="Wang Y."/>
            <person name="Lim L."/>
            <person name="Massoumi Alamouti S."/>
            <person name="Jackman S."/>
            <person name="Docking R."/>
            <person name="Robertson G."/>
            <person name="Birol I."/>
            <person name="Bohlmann J."/>
            <person name="Breuil C."/>
        </authorList>
    </citation>
    <scope>NUCLEOTIDE SEQUENCE [LARGE SCALE GENOMIC DNA]</scope>
    <source>
        <strain evidence="3 4">UAMH 11346</strain>
    </source>
</reference>
<evidence type="ECO:0000313" key="3">
    <source>
        <dbReference type="EMBL" id="EPE08054.1"/>
    </source>
</evidence>
<feature type="domain" description="DUF7924" evidence="2">
    <location>
        <begin position="73"/>
        <end position="206"/>
    </location>
</feature>
<dbReference type="STRING" id="1262450.S3C3E7"/>
<dbReference type="VEuPathDB" id="FungiDB:F503_00837"/>
<dbReference type="EMBL" id="KE148149">
    <property type="protein sequence ID" value="EPE08054.1"/>
    <property type="molecule type" value="Genomic_DNA"/>
</dbReference>
<dbReference type="AlphaFoldDB" id="S3C3E7"/>
<feature type="compositionally biased region" description="Polar residues" evidence="1">
    <location>
        <begin position="245"/>
        <end position="260"/>
    </location>
</feature>
<dbReference type="Pfam" id="PF25545">
    <property type="entry name" value="DUF7924"/>
    <property type="match status" value="1"/>
</dbReference>
<dbReference type="eggNOG" id="ENOG502SJYB">
    <property type="taxonomic scope" value="Eukaryota"/>
</dbReference>
<evidence type="ECO:0000313" key="4">
    <source>
        <dbReference type="Proteomes" id="UP000016923"/>
    </source>
</evidence>
<dbReference type="OMA" id="THAIRCK"/>
<sequence>MALAVSRSSLSASTFLESAFETFQASNARAKDENDVLASVIPTIIGPYRPTHASARNTVFKNLEPLTDGTIAPAVPDIYYGAHPEDLCRSVRDELTHHIMPSTMKDKPLVPNFFIEVKGPDGSAAVATRQARYDGAAGSRAMHSLQNYEEEGLQYDGQAYTFSSIYHGGTGTLQLYAHHLTAPTTEGGRPEYHMTQLRTFSMINSRDTYIQGATRDNNETLQQHITHAIRCKFREGSEAAASPQPLRTESDSNGPGQSPVAQRVDPSISFTSSFRGAKRPMQMMELPSQSGGNRSSKRRRSA</sequence>